<sequence length="219" mass="23925">MQAKDIMTTTIVSIDPACSIRHALNLMLDTGVSCLPVVEDVDRLCGILTEDDLFTRKEVDATLPGKAEPVKDLNHYIHSRSWCVGDAMTCEVVTAAPDAPITSIIGLMQQHHVRQIPIVRENRLVGIVNRRDVFRTVVNSARDVIAAGDDAVRLAIKTRLRSDLGLDCDKIDIAVENSQVAITGGVRSELERKAIKVLVEDIRGIGGFIDRMHVTGGHA</sequence>
<dbReference type="CDD" id="cd04586">
    <property type="entry name" value="CBS_pair_BON_assoc"/>
    <property type="match status" value="1"/>
</dbReference>
<proteinExistence type="predicted"/>
<dbReference type="Gene3D" id="3.10.580.10">
    <property type="entry name" value="CBS-domain"/>
    <property type="match status" value="1"/>
</dbReference>
<keyword evidence="5" id="KW-0614">Plasmid</keyword>
<evidence type="ECO:0000259" key="4">
    <source>
        <dbReference type="PROSITE" id="PS51371"/>
    </source>
</evidence>
<dbReference type="InterPro" id="IPR046342">
    <property type="entry name" value="CBS_dom_sf"/>
</dbReference>
<dbReference type="SUPFAM" id="SSF54631">
    <property type="entry name" value="CBS-domain pair"/>
    <property type="match status" value="1"/>
</dbReference>
<dbReference type="InterPro" id="IPR017080">
    <property type="entry name" value="UCP036990_CBS_BON"/>
</dbReference>
<keyword evidence="6" id="KW-1185">Reference proteome</keyword>
<dbReference type="InterPro" id="IPR007055">
    <property type="entry name" value="BON_dom"/>
</dbReference>
<dbReference type="KEGG" id="rjg:CCGE525_33670"/>
<dbReference type="PANTHER" id="PTHR43080">
    <property type="entry name" value="CBS DOMAIN-CONTAINING PROTEIN CBSX3, MITOCHONDRIAL"/>
    <property type="match status" value="1"/>
</dbReference>
<accession>A0A387G175</accession>
<dbReference type="OrthoDB" id="9783590at2"/>
<dbReference type="EMBL" id="CP032695">
    <property type="protein sequence ID" value="AYG63587.1"/>
    <property type="molecule type" value="Genomic_DNA"/>
</dbReference>
<evidence type="ECO:0000256" key="2">
    <source>
        <dbReference type="PROSITE-ProRule" id="PRU00703"/>
    </source>
</evidence>
<feature type="domain" description="BON" evidence="3">
    <location>
        <begin position="148"/>
        <end position="216"/>
    </location>
</feature>
<name>A0A387G175_9HYPH</name>
<reference evidence="5 6" key="1">
    <citation type="submission" date="2018-10" db="EMBL/GenBank/DDBJ databases">
        <title>Rhizobium etli, R. leguminosarum and a new Rhizobium genospecies from Phaseolus dumosus.</title>
        <authorList>
            <person name="Ramirez-Puebla S.T."/>
            <person name="Rogel-Hernandez M.A."/>
            <person name="Guerrero G."/>
            <person name="Ormeno-Orrillo E."/>
            <person name="Martinez-Romero J.C."/>
            <person name="Negrete-Yankelevich S."/>
            <person name="Martinez-Romero E."/>
        </authorList>
    </citation>
    <scope>NUCLEOTIDE SEQUENCE [LARGE SCALE GENOMIC DNA]</scope>
    <source>
        <strain evidence="5 6">CCGE525</strain>
        <plasmid evidence="6">prccge525c</plasmid>
    </source>
</reference>
<evidence type="ECO:0000259" key="3">
    <source>
        <dbReference type="PROSITE" id="PS50914"/>
    </source>
</evidence>
<dbReference type="SMART" id="SM00116">
    <property type="entry name" value="CBS"/>
    <property type="match status" value="2"/>
</dbReference>
<dbReference type="Pfam" id="PF00571">
    <property type="entry name" value="CBS"/>
    <property type="match status" value="2"/>
</dbReference>
<evidence type="ECO:0000313" key="6">
    <source>
        <dbReference type="Proteomes" id="UP000282195"/>
    </source>
</evidence>
<protein>
    <submittedName>
        <fullName evidence="5">CBS domain-containing protein</fullName>
    </submittedName>
</protein>
<feature type="domain" description="CBS" evidence="4">
    <location>
        <begin position="7"/>
        <end position="65"/>
    </location>
</feature>
<keyword evidence="1 2" id="KW-0129">CBS domain</keyword>
<feature type="domain" description="CBS" evidence="4">
    <location>
        <begin position="88"/>
        <end position="144"/>
    </location>
</feature>
<dbReference type="AlphaFoldDB" id="A0A387G175"/>
<dbReference type="Proteomes" id="UP000282195">
    <property type="component" value="Plasmid pRCCGE525c"/>
</dbReference>
<dbReference type="InterPro" id="IPR051257">
    <property type="entry name" value="Diverse_CBS-Domain"/>
</dbReference>
<dbReference type="PROSITE" id="PS50914">
    <property type="entry name" value="BON"/>
    <property type="match status" value="1"/>
</dbReference>
<dbReference type="Gene3D" id="3.30.1340.30">
    <property type="match status" value="1"/>
</dbReference>
<dbReference type="RefSeq" id="WP_120708486.1">
    <property type="nucleotide sequence ID" value="NZ_CP032695.1"/>
</dbReference>
<dbReference type="PIRSF" id="PIRSF036990">
    <property type="entry name" value="UCP036990_CBS_BON"/>
    <property type="match status" value="1"/>
</dbReference>
<evidence type="ECO:0000313" key="5">
    <source>
        <dbReference type="EMBL" id="AYG63587.1"/>
    </source>
</evidence>
<evidence type="ECO:0000256" key="1">
    <source>
        <dbReference type="ARBA" id="ARBA00023122"/>
    </source>
</evidence>
<geneLocation type="plasmid" evidence="6">
    <name>prccge525c</name>
</geneLocation>
<dbReference type="Pfam" id="PF04972">
    <property type="entry name" value="BON"/>
    <property type="match status" value="1"/>
</dbReference>
<dbReference type="PANTHER" id="PTHR43080:SF2">
    <property type="entry name" value="CBS DOMAIN-CONTAINING PROTEIN"/>
    <property type="match status" value="1"/>
</dbReference>
<dbReference type="InterPro" id="IPR000644">
    <property type="entry name" value="CBS_dom"/>
</dbReference>
<gene>
    <name evidence="5" type="ORF">CCGE525_33670</name>
</gene>
<dbReference type="PROSITE" id="PS51371">
    <property type="entry name" value="CBS"/>
    <property type="match status" value="2"/>
</dbReference>
<organism evidence="5 6">
    <name type="scientific">Rhizobium jaguaris</name>
    <dbReference type="NCBI Taxonomy" id="1312183"/>
    <lineage>
        <taxon>Bacteria</taxon>
        <taxon>Pseudomonadati</taxon>
        <taxon>Pseudomonadota</taxon>
        <taxon>Alphaproteobacteria</taxon>
        <taxon>Hyphomicrobiales</taxon>
        <taxon>Rhizobiaceae</taxon>
        <taxon>Rhizobium/Agrobacterium group</taxon>
        <taxon>Rhizobium</taxon>
    </lineage>
</organism>